<dbReference type="RefSeq" id="WP_236399714.1">
    <property type="nucleotide sequence ID" value="NZ_JAKJHZ010000005.1"/>
</dbReference>
<dbReference type="Gene3D" id="2.60.40.10">
    <property type="entry name" value="Immunoglobulins"/>
    <property type="match status" value="1"/>
</dbReference>
<dbReference type="Proteomes" id="UP001201161">
    <property type="component" value="Unassembled WGS sequence"/>
</dbReference>
<dbReference type="EMBL" id="JAKJHZ010000005">
    <property type="protein sequence ID" value="MCF6376886.1"/>
    <property type="molecule type" value="Genomic_DNA"/>
</dbReference>
<dbReference type="InterPro" id="IPR013783">
    <property type="entry name" value="Ig-like_fold"/>
</dbReference>
<evidence type="ECO:0000313" key="2">
    <source>
        <dbReference type="Proteomes" id="UP001201161"/>
    </source>
</evidence>
<comment type="caution">
    <text evidence="1">The sequence shown here is derived from an EMBL/GenBank/DDBJ whole genome shotgun (WGS) entry which is preliminary data.</text>
</comment>
<dbReference type="InterPro" id="IPR036116">
    <property type="entry name" value="FN3_sf"/>
</dbReference>
<evidence type="ECO:0000313" key="1">
    <source>
        <dbReference type="EMBL" id="MCF6376886.1"/>
    </source>
</evidence>
<gene>
    <name evidence="1" type="ORF">L2K70_04660</name>
</gene>
<evidence type="ECO:0008006" key="3">
    <source>
        <dbReference type="Google" id="ProtNLM"/>
    </source>
</evidence>
<organism evidence="1 2">
    <name type="scientific">Nocardioides potassii</name>
    <dbReference type="NCBI Taxonomy" id="2911371"/>
    <lineage>
        <taxon>Bacteria</taxon>
        <taxon>Bacillati</taxon>
        <taxon>Actinomycetota</taxon>
        <taxon>Actinomycetes</taxon>
        <taxon>Propionibacteriales</taxon>
        <taxon>Nocardioidaceae</taxon>
        <taxon>Nocardioides</taxon>
    </lineage>
</organism>
<name>A0ABS9H6N8_9ACTN</name>
<sequence>MTFYTLTRPGGPWDYPTLGFTATNGAVLDGSLCNPPLTDPPDIFWAVGGSAESGITRWGAIISPPAPAEPETGSVLVYDSVTNQGTWTSVGEVIAAAPEVIAAVLEALGNGELLDTIAARIDGVQVHNGASGTLVLSPANGFHVIRATGPTTIELGTPPGYSIAFKVKSGAEAVTIAGSDIEVVDDAWVTGVYYEGAWDLVAAGAGGGGTVEPVTDPPTQPGTVTVDPTTDGYALTWVASTVAAGYEVQIDGGAWVDSGSDTAHTYTGLGAGSSHSGAVRAYNSTGERSTARTWGPANVDSVGLHEQLLAMNLDMYTRFSQGSIQIHDSLPGTAWVTSDGKSLPALNGAALSPGATGSAKFTTSVALQRTAIGTAFDSAQKLTLIFLVDAVTDPVARGGSTKFFVMNEGQTYGLASGETYYDNNTLKHLFVINAERDGSGNQVRTAYRDGVPWTMTFTPTGINATYDCNELYINTWQFGGSEGGFLLDFIALNAGEPVTQEQAQALAVAAGTYGNGSTA</sequence>
<protein>
    <recommendedName>
        <fullName evidence="3">Fibronectin type-III domain-containing protein</fullName>
    </recommendedName>
</protein>
<reference evidence="1 2" key="1">
    <citation type="submission" date="2022-01" db="EMBL/GenBank/DDBJ databases">
        <title>Nocardioides sp. nov., an actinomycete isolated from mining soil.</title>
        <authorList>
            <person name="Liu L."/>
        </authorList>
    </citation>
    <scope>NUCLEOTIDE SEQUENCE [LARGE SCALE GENOMIC DNA]</scope>
    <source>
        <strain evidence="1 2">KLBMP 9356</strain>
    </source>
</reference>
<dbReference type="SUPFAM" id="SSF49265">
    <property type="entry name" value="Fibronectin type III"/>
    <property type="match status" value="1"/>
</dbReference>
<accession>A0ABS9H6N8</accession>
<proteinExistence type="predicted"/>
<keyword evidence="2" id="KW-1185">Reference proteome</keyword>